<protein>
    <submittedName>
        <fullName evidence="2">Uncharacterized protein</fullName>
    </submittedName>
</protein>
<reference evidence="3" key="1">
    <citation type="journal article" date="2017" name="Genome Biol.">
        <title>Comparative genomics reveals high biological diversity and specific adaptations in the industrially and medically important fungal genus Aspergillus.</title>
        <authorList>
            <person name="de Vries R.P."/>
            <person name="Riley R."/>
            <person name="Wiebenga A."/>
            <person name="Aguilar-Osorio G."/>
            <person name="Amillis S."/>
            <person name="Uchima C.A."/>
            <person name="Anderluh G."/>
            <person name="Asadollahi M."/>
            <person name="Askin M."/>
            <person name="Barry K."/>
            <person name="Battaglia E."/>
            <person name="Bayram O."/>
            <person name="Benocci T."/>
            <person name="Braus-Stromeyer S.A."/>
            <person name="Caldana C."/>
            <person name="Canovas D."/>
            <person name="Cerqueira G.C."/>
            <person name="Chen F."/>
            <person name="Chen W."/>
            <person name="Choi C."/>
            <person name="Clum A."/>
            <person name="Dos Santos R.A."/>
            <person name="Damasio A.R."/>
            <person name="Diallinas G."/>
            <person name="Emri T."/>
            <person name="Fekete E."/>
            <person name="Flipphi M."/>
            <person name="Freyberg S."/>
            <person name="Gallo A."/>
            <person name="Gournas C."/>
            <person name="Habgood R."/>
            <person name="Hainaut M."/>
            <person name="Harispe M.L."/>
            <person name="Henrissat B."/>
            <person name="Hilden K.S."/>
            <person name="Hope R."/>
            <person name="Hossain A."/>
            <person name="Karabika E."/>
            <person name="Karaffa L."/>
            <person name="Karanyi Z."/>
            <person name="Krasevec N."/>
            <person name="Kuo A."/>
            <person name="Kusch H."/>
            <person name="LaButti K."/>
            <person name="Lagendijk E.L."/>
            <person name="Lapidus A."/>
            <person name="Levasseur A."/>
            <person name="Lindquist E."/>
            <person name="Lipzen A."/>
            <person name="Logrieco A.F."/>
            <person name="MacCabe A."/>
            <person name="Maekelae M.R."/>
            <person name="Malavazi I."/>
            <person name="Melin P."/>
            <person name="Meyer V."/>
            <person name="Mielnichuk N."/>
            <person name="Miskei M."/>
            <person name="Molnar A.P."/>
            <person name="Mule G."/>
            <person name="Ngan C.Y."/>
            <person name="Orejas M."/>
            <person name="Orosz E."/>
            <person name="Ouedraogo J.P."/>
            <person name="Overkamp K.M."/>
            <person name="Park H.-S."/>
            <person name="Perrone G."/>
            <person name="Piumi F."/>
            <person name="Punt P.J."/>
            <person name="Ram A.F."/>
            <person name="Ramon A."/>
            <person name="Rauscher S."/>
            <person name="Record E."/>
            <person name="Riano-Pachon D.M."/>
            <person name="Robert V."/>
            <person name="Roehrig J."/>
            <person name="Ruller R."/>
            <person name="Salamov A."/>
            <person name="Salih N.S."/>
            <person name="Samson R.A."/>
            <person name="Sandor E."/>
            <person name="Sanguinetti M."/>
            <person name="Schuetze T."/>
            <person name="Sepcic K."/>
            <person name="Shelest E."/>
            <person name="Sherlock G."/>
            <person name="Sophianopoulou V."/>
            <person name="Squina F.M."/>
            <person name="Sun H."/>
            <person name="Susca A."/>
            <person name="Todd R.B."/>
            <person name="Tsang A."/>
            <person name="Unkles S.E."/>
            <person name="van de Wiele N."/>
            <person name="van Rossen-Uffink D."/>
            <person name="Oliveira J.V."/>
            <person name="Vesth T.C."/>
            <person name="Visser J."/>
            <person name="Yu J.-H."/>
            <person name="Zhou M."/>
            <person name="Andersen M.R."/>
            <person name="Archer D.B."/>
            <person name="Baker S.E."/>
            <person name="Benoit I."/>
            <person name="Brakhage A.A."/>
            <person name="Braus G.H."/>
            <person name="Fischer R."/>
            <person name="Frisvad J.C."/>
            <person name="Goldman G.H."/>
            <person name="Houbraken J."/>
            <person name="Oakley B."/>
            <person name="Pocsi I."/>
            <person name="Scazzocchio C."/>
            <person name="Seiboth B."/>
            <person name="vanKuyk P.A."/>
            <person name="Wortman J."/>
            <person name="Dyer P.S."/>
            <person name="Grigoriev I.V."/>
        </authorList>
    </citation>
    <scope>NUCLEOTIDE SEQUENCE [LARGE SCALE GENOMIC DNA]</scope>
    <source>
        <strain evidence="3">CBS 106.47</strain>
    </source>
</reference>
<sequence>MVIWSGTVVVFGESSGESGCLTVQAAGPSRDASRRHTASGLPRIEGRKEKIVDSQLYSSFPNDAPGLRYLKNGKPRKAAEFHHSSSPPGRGVLGCSPTYSCSLSQVTTLLPSTNIISS</sequence>
<proteinExistence type="predicted"/>
<dbReference type="Proteomes" id="UP000184063">
    <property type="component" value="Unassembled WGS sequence"/>
</dbReference>
<feature type="region of interest" description="Disordered" evidence="1">
    <location>
        <begin position="24"/>
        <end position="45"/>
    </location>
</feature>
<evidence type="ECO:0000313" key="3">
    <source>
        <dbReference type="Proteomes" id="UP000184063"/>
    </source>
</evidence>
<accession>A0A1M3TPC3</accession>
<evidence type="ECO:0000313" key="2">
    <source>
        <dbReference type="EMBL" id="OJZ88603.1"/>
    </source>
</evidence>
<dbReference type="AlphaFoldDB" id="A0A1M3TPC3"/>
<dbReference type="VEuPathDB" id="FungiDB:ASPFODRAFT_549457"/>
<dbReference type="EMBL" id="KV878239">
    <property type="protein sequence ID" value="OJZ88603.1"/>
    <property type="molecule type" value="Genomic_DNA"/>
</dbReference>
<gene>
    <name evidence="2" type="ORF">ASPFODRAFT_549457</name>
</gene>
<evidence type="ECO:0000256" key="1">
    <source>
        <dbReference type="SAM" id="MobiDB-lite"/>
    </source>
</evidence>
<name>A0A1M3TPC3_ASPLC</name>
<organism evidence="2 3">
    <name type="scientific">Aspergillus luchuensis (strain CBS 106.47)</name>
    <dbReference type="NCBI Taxonomy" id="1137211"/>
    <lineage>
        <taxon>Eukaryota</taxon>
        <taxon>Fungi</taxon>
        <taxon>Dikarya</taxon>
        <taxon>Ascomycota</taxon>
        <taxon>Pezizomycotina</taxon>
        <taxon>Eurotiomycetes</taxon>
        <taxon>Eurotiomycetidae</taxon>
        <taxon>Eurotiales</taxon>
        <taxon>Aspergillaceae</taxon>
        <taxon>Aspergillus</taxon>
        <taxon>Aspergillus subgen. Circumdati</taxon>
    </lineage>
</organism>